<dbReference type="PANTHER" id="PTHR12302:SF3">
    <property type="entry name" value="SERINE_THREONINE-PROTEIN KINASE 31"/>
    <property type="match status" value="1"/>
</dbReference>
<evidence type="ECO:0000313" key="6">
    <source>
        <dbReference type="Proteomes" id="UP000199533"/>
    </source>
</evidence>
<dbReference type="OrthoDB" id="9805504at2"/>
<dbReference type="SMART" id="SM00318">
    <property type="entry name" value="SNc"/>
    <property type="match status" value="1"/>
</dbReference>
<keyword evidence="3" id="KW-0378">Hydrolase</keyword>
<dbReference type="PROSITE" id="PS50830">
    <property type="entry name" value="TNASE_3"/>
    <property type="match status" value="1"/>
</dbReference>
<evidence type="ECO:0000256" key="1">
    <source>
        <dbReference type="ARBA" id="ARBA00022722"/>
    </source>
</evidence>
<evidence type="ECO:0000256" key="3">
    <source>
        <dbReference type="ARBA" id="ARBA00022801"/>
    </source>
</evidence>
<organism evidence="5 6">
    <name type="scientific">Nitrosomonas aestuarii</name>
    <dbReference type="NCBI Taxonomy" id="52441"/>
    <lineage>
        <taxon>Bacteria</taxon>
        <taxon>Pseudomonadati</taxon>
        <taxon>Pseudomonadota</taxon>
        <taxon>Betaproteobacteria</taxon>
        <taxon>Nitrosomonadales</taxon>
        <taxon>Nitrosomonadaceae</taxon>
        <taxon>Nitrosomonas</taxon>
    </lineage>
</organism>
<feature type="domain" description="TNase-like" evidence="4">
    <location>
        <begin position="81"/>
        <end position="204"/>
    </location>
</feature>
<protein>
    <submittedName>
        <fullName evidence="5">Nuclease homologue</fullName>
    </submittedName>
</protein>
<dbReference type="GO" id="GO:0004519">
    <property type="term" value="F:endonuclease activity"/>
    <property type="evidence" value="ECO:0007669"/>
    <property type="project" value="UniProtKB-KW"/>
</dbReference>
<evidence type="ECO:0000313" key="5">
    <source>
        <dbReference type="EMBL" id="SFK46436.1"/>
    </source>
</evidence>
<keyword evidence="2" id="KW-0255">Endonuclease</keyword>
<gene>
    <name evidence="5" type="ORF">SAMN05216302_100714</name>
</gene>
<sequence>MASTCHLPQHRSIDNSMNNPHKNYYRLYLTIFFCLITQPAFSTEIFRSEDATGSITYSDKAIDGARQIKLPSRAYRHLHQVKKVYDGDTLILKNGQRVRLLGINTPEIESRHRAKEPGGLAAKAWLENQLANRKVYLEFDLEKHDKYNRLLAHVFLPDGKHLNLELLRNGLGFVSIIPPNLRHADHFSQAQNQAEQKNLGIWALPEYQAHPLSKISTDHKGWRRYIGIPRTIQHKRRFTYLIFNDQVNIRIAKDHHRHFPELDTYLGKTLEVRGWTSRRNKKFSILVHHPSALILR</sequence>
<keyword evidence="1" id="KW-0540">Nuclease</keyword>
<dbReference type="Pfam" id="PF00565">
    <property type="entry name" value="SNase"/>
    <property type="match status" value="1"/>
</dbReference>
<dbReference type="InterPro" id="IPR016071">
    <property type="entry name" value="Staphylococal_nuclease_OB-fold"/>
</dbReference>
<dbReference type="AlphaFoldDB" id="A0A1I3ZRY6"/>
<keyword evidence="6" id="KW-1185">Reference proteome</keyword>
<dbReference type="Proteomes" id="UP000199533">
    <property type="component" value="Unassembled WGS sequence"/>
</dbReference>
<reference evidence="6" key="1">
    <citation type="submission" date="2016-10" db="EMBL/GenBank/DDBJ databases">
        <authorList>
            <person name="Varghese N."/>
            <person name="Submissions S."/>
        </authorList>
    </citation>
    <scope>NUCLEOTIDE SEQUENCE [LARGE SCALE GENOMIC DNA]</scope>
    <source>
        <strain evidence="6">Nm69</strain>
    </source>
</reference>
<name>A0A1I3ZRY6_9PROT</name>
<proteinExistence type="predicted"/>
<dbReference type="Gene3D" id="2.40.50.90">
    <property type="match status" value="1"/>
</dbReference>
<dbReference type="PANTHER" id="PTHR12302">
    <property type="entry name" value="EBNA2 BINDING PROTEIN P100"/>
    <property type="match status" value="1"/>
</dbReference>
<accession>A0A1I3ZRY6</accession>
<dbReference type="InterPro" id="IPR035437">
    <property type="entry name" value="SNase_OB-fold_sf"/>
</dbReference>
<dbReference type="STRING" id="52441.SAMN05216302_100714"/>
<dbReference type="EMBL" id="FOSP01000007">
    <property type="protein sequence ID" value="SFK46436.1"/>
    <property type="molecule type" value="Genomic_DNA"/>
</dbReference>
<evidence type="ECO:0000256" key="2">
    <source>
        <dbReference type="ARBA" id="ARBA00022759"/>
    </source>
</evidence>
<dbReference type="SUPFAM" id="SSF50199">
    <property type="entry name" value="Staphylococcal nuclease"/>
    <property type="match status" value="1"/>
</dbReference>
<evidence type="ECO:0000259" key="4">
    <source>
        <dbReference type="PROSITE" id="PS50830"/>
    </source>
</evidence>
<dbReference type="GO" id="GO:0016787">
    <property type="term" value="F:hydrolase activity"/>
    <property type="evidence" value="ECO:0007669"/>
    <property type="project" value="UniProtKB-KW"/>
</dbReference>